<comment type="caution">
    <text evidence="1">The sequence shown here is derived from an EMBL/GenBank/DDBJ whole genome shotgun (WGS) entry which is preliminary data.</text>
</comment>
<proteinExistence type="predicted"/>
<reference evidence="1 2" key="1">
    <citation type="submission" date="2016-06" db="EMBL/GenBank/DDBJ databases">
        <authorList>
            <person name="Ramos C."/>
            <person name="Pintado A."/>
            <person name="Crespo-Gomez J.I."/>
        </authorList>
    </citation>
    <scope>NUCLEOTIDE SEQUENCE [LARGE SCALE GENOMIC DNA]</scope>
    <source>
        <strain evidence="1 2">AVO110</strain>
    </source>
</reference>
<gene>
    <name evidence="1" type="ORF">A9179_12845</name>
</gene>
<organism evidence="1 2">
    <name type="scientific">Aquipseudomonas alcaligenes</name>
    <name type="common">Pseudomonas alcaligenes</name>
    <dbReference type="NCBI Taxonomy" id="43263"/>
    <lineage>
        <taxon>Bacteria</taxon>
        <taxon>Pseudomonadati</taxon>
        <taxon>Pseudomonadota</taxon>
        <taxon>Gammaproteobacteria</taxon>
        <taxon>Pseudomonadales</taxon>
        <taxon>Pseudomonadaceae</taxon>
        <taxon>Aquipseudomonas</taxon>
    </lineage>
</organism>
<dbReference type="EMBL" id="LZEU01000001">
    <property type="protein sequence ID" value="MBC9251165.1"/>
    <property type="molecule type" value="Genomic_DNA"/>
</dbReference>
<evidence type="ECO:0000313" key="1">
    <source>
        <dbReference type="EMBL" id="MBC9251165.1"/>
    </source>
</evidence>
<evidence type="ECO:0000313" key="2">
    <source>
        <dbReference type="Proteomes" id="UP000744555"/>
    </source>
</evidence>
<keyword evidence="2" id="KW-1185">Reference proteome</keyword>
<protein>
    <submittedName>
        <fullName evidence="1">Uncharacterized protein</fullName>
    </submittedName>
</protein>
<sequence>MYSHDDFSCTDITTISPDGHDVLIPTFNLANRTGKLDLFAKLLCHLDAQNLRSPNNTGVLSTVRHTVELRVFAVSGVNHGEIMQQAQLGWHYTAGYYNPALKTQPLL</sequence>
<dbReference type="Proteomes" id="UP000744555">
    <property type="component" value="Unassembled WGS sequence"/>
</dbReference>
<name>A0ABR7S0P6_AQUAC</name>
<accession>A0ABR7S0P6</accession>